<reference evidence="6" key="1">
    <citation type="submission" date="2021-05" db="EMBL/GenBank/DDBJ databases">
        <authorList>
            <person name="Alioto T."/>
            <person name="Alioto T."/>
            <person name="Gomez Garrido J."/>
        </authorList>
    </citation>
    <scope>NUCLEOTIDE SEQUENCE</scope>
</reference>
<dbReference type="Gene3D" id="3.30.160.60">
    <property type="entry name" value="Classic Zinc Finger"/>
    <property type="match status" value="2"/>
</dbReference>
<organism evidence="6">
    <name type="scientific">Cacopsylla melanoneura</name>
    <dbReference type="NCBI Taxonomy" id="428564"/>
    <lineage>
        <taxon>Eukaryota</taxon>
        <taxon>Metazoa</taxon>
        <taxon>Ecdysozoa</taxon>
        <taxon>Arthropoda</taxon>
        <taxon>Hexapoda</taxon>
        <taxon>Insecta</taxon>
        <taxon>Pterygota</taxon>
        <taxon>Neoptera</taxon>
        <taxon>Paraneoptera</taxon>
        <taxon>Hemiptera</taxon>
        <taxon>Sternorrhyncha</taxon>
        <taxon>Psylloidea</taxon>
        <taxon>Psyllidae</taxon>
        <taxon>Psyllinae</taxon>
        <taxon>Cacopsylla</taxon>
    </lineage>
</organism>
<keyword evidence="2 4" id="KW-0863">Zinc-finger</keyword>
<proteinExistence type="predicted"/>
<name>A0A8D8QE70_9HEMI</name>
<evidence type="ECO:0000256" key="2">
    <source>
        <dbReference type="ARBA" id="ARBA00022771"/>
    </source>
</evidence>
<keyword evidence="3" id="KW-0862">Zinc</keyword>
<evidence type="ECO:0000256" key="4">
    <source>
        <dbReference type="PROSITE-ProRule" id="PRU00042"/>
    </source>
</evidence>
<evidence type="ECO:0000256" key="3">
    <source>
        <dbReference type="ARBA" id="ARBA00022833"/>
    </source>
</evidence>
<keyword evidence="1" id="KW-0479">Metal-binding</keyword>
<dbReference type="EMBL" id="HBUF01072226">
    <property type="protein sequence ID" value="CAG6629962.1"/>
    <property type="molecule type" value="Transcribed_RNA"/>
</dbReference>
<feature type="domain" description="C2H2-type" evidence="5">
    <location>
        <begin position="76"/>
        <end position="100"/>
    </location>
</feature>
<accession>A0A8D8QE70</accession>
<evidence type="ECO:0000313" key="6">
    <source>
        <dbReference type="EMBL" id="CAG6629962.1"/>
    </source>
</evidence>
<sequence length="108" mass="12818">MTIFFIQLFFTDFQCKSCKTKLDPDEETLLEHTQLCEYVQRSTRSHRYVCFACDYNSFLRESMRKHIRKHTGSKPFKCAICSYCTTQNSALKTHMMIRHSCRSLVCLL</sequence>
<dbReference type="SUPFAM" id="SSF57667">
    <property type="entry name" value="beta-beta-alpha zinc fingers"/>
    <property type="match status" value="1"/>
</dbReference>
<dbReference type="FunFam" id="3.30.160.60:FF:000446">
    <property type="entry name" value="Zinc finger protein"/>
    <property type="match status" value="1"/>
</dbReference>
<dbReference type="PROSITE" id="PS50157">
    <property type="entry name" value="ZINC_FINGER_C2H2_2"/>
    <property type="match status" value="2"/>
</dbReference>
<dbReference type="AlphaFoldDB" id="A0A8D8QE70"/>
<dbReference type="InterPro" id="IPR013087">
    <property type="entry name" value="Znf_C2H2_type"/>
</dbReference>
<dbReference type="InterPro" id="IPR036236">
    <property type="entry name" value="Znf_C2H2_sf"/>
</dbReference>
<evidence type="ECO:0000259" key="5">
    <source>
        <dbReference type="PROSITE" id="PS50157"/>
    </source>
</evidence>
<protein>
    <submittedName>
        <fullName evidence="6">RE1-silencing transcription factor</fullName>
    </submittedName>
</protein>
<dbReference type="SMART" id="SM00355">
    <property type="entry name" value="ZnF_C2H2"/>
    <property type="match status" value="2"/>
</dbReference>
<evidence type="ECO:0000256" key="1">
    <source>
        <dbReference type="ARBA" id="ARBA00022723"/>
    </source>
</evidence>
<dbReference type="GO" id="GO:0005634">
    <property type="term" value="C:nucleus"/>
    <property type="evidence" value="ECO:0007669"/>
    <property type="project" value="UniProtKB-ARBA"/>
</dbReference>
<feature type="domain" description="C2H2-type" evidence="5">
    <location>
        <begin position="48"/>
        <end position="75"/>
    </location>
</feature>
<dbReference type="GO" id="GO:0008270">
    <property type="term" value="F:zinc ion binding"/>
    <property type="evidence" value="ECO:0007669"/>
    <property type="project" value="UniProtKB-KW"/>
</dbReference>